<dbReference type="Pfam" id="PF02515">
    <property type="entry name" value="CoA_transf_3"/>
    <property type="match status" value="1"/>
</dbReference>
<dbReference type="RefSeq" id="WP_115548147.1">
    <property type="nucleotide sequence ID" value="NZ_QRGP01000001.1"/>
</dbReference>
<evidence type="ECO:0000313" key="2">
    <source>
        <dbReference type="Proteomes" id="UP000263833"/>
    </source>
</evidence>
<dbReference type="PANTHER" id="PTHR48228">
    <property type="entry name" value="SUCCINYL-COA--D-CITRAMALATE COA-TRANSFERASE"/>
    <property type="match status" value="1"/>
</dbReference>
<proteinExistence type="predicted"/>
<name>A0A371BGH0_9SPHN</name>
<dbReference type="GO" id="GO:0016740">
    <property type="term" value="F:transferase activity"/>
    <property type="evidence" value="ECO:0007669"/>
    <property type="project" value="UniProtKB-KW"/>
</dbReference>
<gene>
    <name evidence="1" type="ORF">DXH95_04035</name>
</gene>
<dbReference type="InterPro" id="IPR003673">
    <property type="entry name" value="CoA-Trfase_fam_III"/>
</dbReference>
<dbReference type="Gene3D" id="3.40.50.10540">
    <property type="entry name" value="Crotonobetainyl-coa:carnitine coa-transferase, domain 1"/>
    <property type="match status" value="1"/>
</dbReference>
<accession>A0A371BGH0</accession>
<dbReference type="AlphaFoldDB" id="A0A371BGH0"/>
<sequence length="328" mass="34545">MKRLLSAISETGAEFEAVSRNLGQAVSVDATALLQRDASLGLTAPGLWSPNRHSRMVEALDGWMAVSLAREDDVRTVPAWTGCALDDDPWNAVIGYLAKTPCDIALADGQMLHLPVAIVNETRSAPSPRLRFAKRADHALKAIDLSALWAGPLCGGLLAAAGVKVTRVESPTRPDPTPLTAPALHQRLNGQKATQTMALCDSRLLDAIGETDILITSGRPHALARHGLSEEVIFAINPSLIWIAITAYGWRGEAAMRTGFGDDCAAAGGLVAWERGAPHFIGDALADPLTGLEAALAAARAIEAGESGLIDMALAQTAARYASRIGLR</sequence>
<dbReference type="PANTHER" id="PTHR48228:SF5">
    <property type="entry name" value="ALPHA-METHYLACYL-COA RACEMASE"/>
    <property type="match status" value="1"/>
</dbReference>
<dbReference type="OrthoDB" id="4909260at2"/>
<dbReference type="InterPro" id="IPR023606">
    <property type="entry name" value="CoA-Trfase_III_dom_1_sf"/>
</dbReference>
<dbReference type="Proteomes" id="UP000263833">
    <property type="component" value="Unassembled WGS sequence"/>
</dbReference>
<dbReference type="EMBL" id="QRGP01000001">
    <property type="protein sequence ID" value="RDV06597.1"/>
    <property type="molecule type" value="Genomic_DNA"/>
</dbReference>
<protein>
    <submittedName>
        <fullName evidence="1">CoA transferase</fullName>
    </submittedName>
</protein>
<dbReference type="InterPro" id="IPR050509">
    <property type="entry name" value="CoA-transferase_III"/>
</dbReference>
<keyword evidence="2" id="KW-1185">Reference proteome</keyword>
<organism evidence="1 2">
    <name type="scientific">Sphingorhabdus pulchriflava</name>
    <dbReference type="NCBI Taxonomy" id="2292257"/>
    <lineage>
        <taxon>Bacteria</taxon>
        <taxon>Pseudomonadati</taxon>
        <taxon>Pseudomonadota</taxon>
        <taxon>Alphaproteobacteria</taxon>
        <taxon>Sphingomonadales</taxon>
        <taxon>Sphingomonadaceae</taxon>
        <taxon>Sphingorhabdus</taxon>
    </lineage>
</organism>
<evidence type="ECO:0000313" key="1">
    <source>
        <dbReference type="EMBL" id="RDV06597.1"/>
    </source>
</evidence>
<keyword evidence="1" id="KW-0808">Transferase</keyword>
<comment type="caution">
    <text evidence="1">The sequence shown here is derived from an EMBL/GenBank/DDBJ whole genome shotgun (WGS) entry which is preliminary data.</text>
</comment>
<dbReference type="SUPFAM" id="SSF89796">
    <property type="entry name" value="CoA-transferase family III (CaiB/BaiF)"/>
    <property type="match status" value="1"/>
</dbReference>
<reference evidence="2" key="1">
    <citation type="submission" date="2018-08" db="EMBL/GenBank/DDBJ databases">
        <authorList>
            <person name="Kim S.-J."/>
            <person name="Jung G.-Y."/>
        </authorList>
    </citation>
    <scope>NUCLEOTIDE SEQUENCE [LARGE SCALE GENOMIC DNA]</scope>
    <source>
        <strain evidence="2">GY_G</strain>
    </source>
</reference>